<dbReference type="Proteomes" id="UP001597073">
    <property type="component" value="Unassembled WGS sequence"/>
</dbReference>
<evidence type="ECO:0000313" key="2">
    <source>
        <dbReference type="EMBL" id="MFD0765154.1"/>
    </source>
</evidence>
<proteinExistence type="predicted"/>
<keyword evidence="3" id="KW-1185">Reference proteome</keyword>
<evidence type="ECO:0008006" key="4">
    <source>
        <dbReference type="Google" id="ProtNLM"/>
    </source>
</evidence>
<gene>
    <name evidence="2" type="ORF">ACFQZI_09835</name>
</gene>
<evidence type="ECO:0000256" key="1">
    <source>
        <dbReference type="SAM" id="SignalP"/>
    </source>
</evidence>
<reference evidence="3" key="1">
    <citation type="journal article" date="2019" name="Int. J. Syst. Evol. Microbiol.">
        <title>The Global Catalogue of Microorganisms (GCM) 10K type strain sequencing project: providing services to taxonomists for standard genome sequencing and annotation.</title>
        <authorList>
            <consortium name="The Broad Institute Genomics Platform"/>
            <consortium name="The Broad Institute Genome Sequencing Center for Infectious Disease"/>
            <person name="Wu L."/>
            <person name="Ma J."/>
        </authorList>
    </citation>
    <scope>NUCLEOTIDE SEQUENCE [LARGE SCALE GENOMIC DNA]</scope>
    <source>
        <strain evidence="3">CCUG 60742</strain>
    </source>
</reference>
<protein>
    <recommendedName>
        <fullName evidence="4">Outer membrane protein beta-barrel domain-containing protein</fullName>
    </recommendedName>
</protein>
<evidence type="ECO:0000313" key="3">
    <source>
        <dbReference type="Proteomes" id="UP001597073"/>
    </source>
</evidence>
<sequence>MIKLLTKTLFFTLLLSAITSITKAQIGYDYAQYDIGFGGTINQVYGDAEGKVKSTPSVFVNFNYNQTPYLNYLVEIQTGKLEGGSRTETLSGRYFKNNFTAIVFRGQLQAGELMDYSNGGIAGALKGLYVSAGLGYILNDIHDDNINRYSNTDPQFFTGGLNKSNELYLPVRLGYEIKFFNQYNQPSFKIDLAYQFNNDFTDNMDGFTAGRNKDKLVQYSIGLKFALGDVTSYRKSVQ</sequence>
<organism evidence="2 3">
    <name type="scientific">Mucilaginibacter lutimaris</name>
    <dbReference type="NCBI Taxonomy" id="931629"/>
    <lineage>
        <taxon>Bacteria</taxon>
        <taxon>Pseudomonadati</taxon>
        <taxon>Bacteroidota</taxon>
        <taxon>Sphingobacteriia</taxon>
        <taxon>Sphingobacteriales</taxon>
        <taxon>Sphingobacteriaceae</taxon>
        <taxon>Mucilaginibacter</taxon>
    </lineage>
</organism>
<dbReference type="RefSeq" id="WP_377141883.1">
    <property type="nucleotide sequence ID" value="NZ_JBHTIA010000005.1"/>
</dbReference>
<keyword evidence="1" id="KW-0732">Signal</keyword>
<feature type="signal peptide" evidence="1">
    <location>
        <begin position="1"/>
        <end position="24"/>
    </location>
</feature>
<name>A0ABW2ZG95_9SPHI</name>
<dbReference type="EMBL" id="JBHTIA010000005">
    <property type="protein sequence ID" value="MFD0765154.1"/>
    <property type="molecule type" value="Genomic_DNA"/>
</dbReference>
<accession>A0ABW2ZG95</accession>
<comment type="caution">
    <text evidence="2">The sequence shown here is derived from an EMBL/GenBank/DDBJ whole genome shotgun (WGS) entry which is preliminary data.</text>
</comment>
<feature type="chain" id="PRO_5047501665" description="Outer membrane protein beta-barrel domain-containing protein" evidence="1">
    <location>
        <begin position="25"/>
        <end position="238"/>
    </location>
</feature>